<dbReference type="InterPro" id="IPR046341">
    <property type="entry name" value="SET_dom_sf"/>
</dbReference>
<dbReference type="PROSITE" id="PS50280">
    <property type="entry name" value="SET"/>
    <property type="match status" value="1"/>
</dbReference>
<dbReference type="EMBL" id="JAFCMP010000112">
    <property type="protein sequence ID" value="KAG5186346.1"/>
    <property type="molecule type" value="Genomic_DNA"/>
</dbReference>
<dbReference type="Gene3D" id="2.170.270.10">
    <property type="entry name" value="SET domain"/>
    <property type="match status" value="1"/>
</dbReference>
<evidence type="ECO:0000313" key="2">
    <source>
        <dbReference type="EMBL" id="KAG5186346.1"/>
    </source>
</evidence>
<dbReference type="GO" id="GO:0005634">
    <property type="term" value="C:nucleus"/>
    <property type="evidence" value="ECO:0007669"/>
    <property type="project" value="TreeGrafter"/>
</dbReference>
<dbReference type="PANTHER" id="PTHR46167:SF1">
    <property type="entry name" value="N-LYSINE METHYLTRANSFERASE KMT5A"/>
    <property type="match status" value="1"/>
</dbReference>
<evidence type="ECO:0000313" key="3">
    <source>
        <dbReference type="Proteomes" id="UP000664859"/>
    </source>
</evidence>
<name>A0A835Z3W3_9STRA</name>
<evidence type="ECO:0000259" key="1">
    <source>
        <dbReference type="PROSITE" id="PS50280"/>
    </source>
</evidence>
<comment type="caution">
    <text evidence="2">The sequence shown here is derived from an EMBL/GenBank/DDBJ whole genome shotgun (WGS) entry which is preliminary data.</text>
</comment>
<dbReference type="GO" id="GO:0006357">
    <property type="term" value="P:regulation of transcription by RNA polymerase II"/>
    <property type="evidence" value="ECO:0007669"/>
    <property type="project" value="TreeGrafter"/>
</dbReference>
<dbReference type="InterPro" id="IPR051760">
    <property type="entry name" value="KMT5A"/>
</dbReference>
<dbReference type="GO" id="GO:0042799">
    <property type="term" value="F:histone H4K20 methyltransferase activity"/>
    <property type="evidence" value="ECO:0007669"/>
    <property type="project" value="TreeGrafter"/>
</dbReference>
<dbReference type="GO" id="GO:0005700">
    <property type="term" value="C:polytene chromosome"/>
    <property type="evidence" value="ECO:0007669"/>
    <property type="project" value="TreeGrafter"/>
</dbReference>
<sequence length="113" mass="12595">GLRVRQSTVPIAGYGLFATAKMPQGETVDVYAGKVAAFVNDAEGDYLISVKDVHTIDARARQSCIARYINHSDHNANCRFVYFESPGKHMHVIVQTIHDVQKDEELFVDYGPL</sequence>
<dbReference type="AlphaFoldDB" id="A0A835Z3W3"/>
<accession>A0A835Z3W3</accession>
<feature type="non-terminal residue" evidence="2">
    <location>
        <position position="1"/>
    </location>
</feature>
<dbReference type="InterPro" id="IPR001214">
    <property type="entry name" value="SET_dom"/>
</dbReference>
<feature type="domain" description="SET" evidence="1">
    <location>
        <begin position="1"/>
        <end position="111"/>
    </location>
</feature>
<organism evidence="2 3">
    <name type="scientific">Tribonema minus</name>
    <dbReference type="NCBI Taxonomy" id="303371"/>
    <lineage>
        <taxon>Eukaryota</taxon>
        <taxon>Sar</taxon>
        <taxon>Stramenopiles</taxon>
        <taxon>Ochrophyta</taxon>
        <taxon>PX clade</taxon>
        <taxon>Xanthophyceae</taxon>
        <taxon>Tribonematales</taxon>
        <taxon>Tribonemataceae</taxon>
        <taxon>Tribonema</taxon>
    </lineage>
</organism>
<dbReference type="OrthoDB" id="5560686at2759"/>
<dbReference type="Proteomes" id="UP000664859">
    <property type="component" value="Unassembled WGS sequence"/>
</dbReference>
<keyword evidence="3" id="KW-1185">Reference proteome</keyword>
<dbReference type="SUPFAM" id="SSF82199">
    <property type="entry name" value="SET domain"/>
    <property type="match status" value="1"/>
</dbReference>
<protein>
    <recommendedName>
        <fullName evidence="1">SET domain-containing protein</fullName>
    </recommendedName>
</protein>
<dbReference type="SMART" id="SM00317">
    <property type="entry name" value="SET"/>
    <property type="match status" value="1"/>
</dbReference>
<proteinExistence type="predicted"/>
<reference evidence="2" key="1">
    <citation type="submission" date="2021-02" db="EMBL/GenBank/DDBJ databases">
        <title>First Annotated Genome of the Yellow-green Alga Tribonema minus.</title>
        <authorList>
            <person name="Mahan K.M."/>
        </authorList>
    </citation>
    <scope>NUCLEOTIDE SEQUENCE</scope>
    <source>
        <strain evidence="2">UTEX B ZZ1240</strain>
    </source>
</reference>
<gene>
    <name evidence="2" type="ORF">JKP88DRAFT_154599</name>
</gene>
<dbReference type="PANTHER" id="PTHR46167">
    <property type="entry name" value="N-LYSINE METHYLTRANSFERASE KMT5A"/>
    <property type="match status" value="1"/>
</dbReference>
<feature type="non-terminal residue" evidence="2">
    <location>
        <position position="113"/>
    </location>
</feature>
<dbReference type="Pfam" id="PF00856">
    <property type="entry name" value="SET"/>
    <property type="match status" value="1"/>
</dbReference>